<keyword evidence="7" id="KW-1185">Reference proteome</keyword>
<reference evidence="6 7" key="1">
    <citation type="submission" date="2018-11" db="EMBL/GenBank/DDBJ databases">
        <authorList>
            <consortium name="Pathogen Informatics"/>
        </authorList>
    </citation>
    <scope>NUCLEOTIDE SEQUENCE [LARGE SCALE GENOMIC DNA]</scope>
</reference>
<dbReference type="Gene3D" id="3.40.395.10">
    <property type="entry name" value="Adenoviral Proteinase, Chain A"/>
    <property type="match status" value="1"/>
</dbReference>
<comment type="similarity">
    <text evidence="1">Belongs to the peptidase C48 family.</text>
</comment>
<keyword evidence="4" id="KW-0472">Membrane</keyword>
<dbReference type="SUPFAM" id="SSF54001">
    <property type="entry name" value="Cysteine proteinases"/>
    <property type="match status" value="1"/>
</dbReference>
<evidence type="ECO:0000313" key="7">
    <source>
        <dbReference type="Proteomes" id="UP000281553"/>
    </source>
</evidence>
<dbReference type="InterPro" id="IPR038765">
    <property type="entry name" value="Papain-like_cys_pep_sf"/>
</dbReference>
<dbReference type="InterPro" id="IPR003653">
    <property type="entry name" value="Peptidase_C48_C"/>
</dbReference>
<dbReference type="EMBL" id="UYRU01086750">
    <property type="protein sequence ID" value="VDN35269.1"/>
    <property type="molecule type" value="Genomic_DNA"/>
</dbReference>
<dbReference type="GO" id="GO:0008234">
    <property type="term" value="F:cysteine-type peptidase activity"/>
    <property type="evidence" value="ECO:0007669"/>
    <property type="project" value="InterPro"/>
</dbReference>
<evidence type="ECO:0000256" key="3">
    <source>
        <dbReference type="ARBA" id="ARBA00022801"/>
    </source>
</evidence>
<protein>
    <recommendedName>
        <fullName evidence="5">Ubiquitin-like protease family profile domain-containing protein</fullName>
    </recommendedName>
</protein>
<organism evidence="6 7">
    <name type="scientific">Dibothriocephalus latus</name>
    <name type="common">Fish tapeworm</name>
    <name type="synonym">Diphyllobothrium latum</name>
    <dbReference type="NCBI Taxonomy" id="60516"/>
    <lineage>
        <taxon>Eukaryota</taxon>
        <taxon>Metazoa</taxon>
        <taxon>Spiralia</taxon>
        <taxon>Lophotrochozoa</taxon>
        <taxon>Platyhelminthes</taxon>
        <taxon>Cestoda</taxon>
        <taxon>Eucestoda</taxon>
        <taxon>Diphyllobothriidea</taxon>
        <taxon>Diphyllobothriidae</taxon>
        <taxon>Dibothriocephalus</taxon>
    </lineage>
</organism>
<dbReference type="GO" id="GO:0006508">
    <property type="term" value="P:proteolysis"/>
    <property type="evidence" value="ECO:0007669"/>
    <property type="project" value="UniProtKB-KW"/>
</dbReference>
<keyword evidence="2" id="KW-0645">Protease</keyword>
<dbReference type="AlphaFoldDB" id="A0A3P7R1F2"/>
<name>A0A3P7R1F2_DIBLA</name>
<sequence>MDAECQDKLKKSLDGLEKWKKINTRNSVPQQENGSDCGVFLCTFAEFLSRGTEFTFSQVSPAVFLASFFLIVLPATRTSKGSCRSTPLCGGA</sequence>
<feature type="domain" description="Ubiquitin-like protease family profile" evidence="5">
    <location>
        <begin position="1"/>
        <end position="48"/>
    </location>
</feature>
<evidence type="ECO:0000259" key="5">
    <source>
        <dbReference type="PROSITE" id="PS50600"/>
    </source>
</evidence>
<keyword evidence="4" id="KW-1133">Transmembrane helix</keyword>
<keyword evidence="4" id="KW-0812">Transmembrane</keyword>
<evidence type="ECO:0000313" key="6">
    <source>
        <dbReference type="EMBL" id="VDN35269.1"/>
    </source>
</evidence>
<dbReference type="Proteomes" id="UP000281553">
    <property type="component" value="Unassembled WGS sequence"/>
</dbReference>
<dbReference type="OrthoDB" id="1939479at2759"/>
<dbReference type="PROSITE" id="PS50600">
    <property type="entry name" value="ULP_PROTEASE"/>
    <property type="match status" value="1"/>
</dbReference>
<evidence type="ECO:0000256" key="2">
    <source>
        <dbReference type="ARBA" id="ARBA00022670"/>
    </source>
</evidence>
<accession>A0A3P7R1F2</accession>
<feature type="transmembrane region" description="Helical" evidence="4">
    <location>
        <begin position="56"/>
        <end position="75"/>
    </location>
</feature>
<gene>
    <name evidence="6" type="ORF">DILT_LOCUS16730</name>
</gene>
<evidence type="ECO:0000256" key="1">
    <source>
        <dbReference type="ARBA" id="ARBA00005234"/>
    </source>
</evidence>
<evidence type="ECO:0000256" key="4">
    <source>
        <dbReference type="SAM" id="Phobius"/>
    </source>
</evidence>
<dbReference type="Pfam" id="PF02902">
    <property type="entry name" value="Peptidase_C48"/>
    <property type="match status" value="1"/>
</dbReference>
<keyword evidence="3" id="KW-0378">Hydrolase</keyword>
<proteinExistence type="inferred from homology"/>